<keyword evidence="1" id="KW-1133">Transmembrane helix</keyword>
<dbReference type="EMBL" id="BMAT01002883">
    <property type="protein sequence ID" value="GFS16080.1"/>
    <property type="molecule type" value="Genomic_DNA"/>
</dbReference>
<evidence type="ECO:0000313" key="2">
    <source>
        <dbReference type="EMBL" id="GFS16080.1"/>
    </source>
</evidence>
<feature type="transmembrane region" description="Helical" evidence="1">
    <location>
        <begin position="129"/>
        <end position="152"/>
    </location>
</feature>
<dbReference type="AlphaFoldDB" id="A0AAV4J0Y4"/>
<gene>
    <name evidence="2" type="ORF">ElyMa_001463800</name>
</gene>
<protein>
    <submittedName>
        <fullName evidence="2">Protein rolling stone-like</fullName>
    </submittedName>
</protein>
<keyword evidence="1" id="KW-0472">Membrane</keyword>
<feature type="transmembrane region" description="Helical" evidence="1">
    <location>
        <begin position="74"/>
        <end position="97"/>
    </location>
</feature>
<feature type="transmembrane region" description="Helical" evidence="1">
    <location>
        <begin position="172"/>
        <end position="195"/>
    </location>
</feature>
<comment type="caution">
    <text evidence="2">The sequence shown here is derived from an EMBL/GenBank/DDBJ whole genome shotgun (WGS) entry which is preliminary data.</text>
</comment>
<dbReference type="PANTHER" id="PTHR12242:SF1">
    <property type="entry name" value="MYND-TYPE DOMAIN-CONTAINING PROTEIN"/>
    <property type="match status" value="1"/>
</dbReference>
<keyword evidence="3" id="KW-1185">Reference proteome</keyword>
<evidence type="ECO:0000256" key="1">
    <source>
        <dbReference type="SAM" id="Phobius"/>
    </source>
</evidence>
<dbReference type="Pfam" id="PF21534">
    <property type="entry name" value="Rost"/>
    <property type="match status" value="1"/>
</dbReference>
<reference evidence="2 3" key="1">
    <citation type="journal article" date="2021" name="Elife">
        <title>Chloroplast acquisition without the gene transfer in kleptoplastic sea slugs, Plakobranchus ocellatus.</title>
        <authorList>
            <person name="Maeda T."/>
            <person name="Takahashi S."/>
            <person name="Yoshida T."/>
            <person name="Shimamura S."/>
            <person name="Takaki Y."/>
            <person name="Nagai Y."/>
            <person name="Toyoda A."/>
            <person name="Suzuki Y."/>
            <person name="Arimoto A."/>
            <person name="Ishii H."/>
            <person name="Satoh N."/>
            <person name="Nishiyama T."/>
            <person name="Hasebe M."/>
            <person name="Maruyama T."/>
            <person name="Minagawa J."/>
            <person name="Obokata J."/>
            <person name="Shigenobu S."/>
        </authorList>
    </citation>
    <scope>NUCLEOTIDE SEQUENCE [LARGE SCALE GENOMIC DNA]</scope>
</reference>
<dbReference type="GO" id="GO:0016020">
    <property type="term" value="C:membrane"/>
    <property type="evidence" value="ECO:0007669"/>
    <property type="project" value="TreeGrafter"/>
</dbReference>
<evidence type="ECO:0000313" key="3">
    <source>
        <dbReference type="Proteomes" id="UP000762676"/>
    </source>
</evidence>
<dbReference type="PANTHER" id="PTHR12242">
    <property type="entry name" value="OS02G0130600 PROTEIN-RELATED"/>
    <property type="match status" value="1"/>
</dbReference>
<dbReference type="Proteomes" id="UP000762676">
    <property type="component" value="Unassembled WGS sequence"/>
</dbReference>
<name>A0AAV4J0Y4_9GAST</name>
<keyword evidence="1" id="KW-0812">Transmembrane</keyword>
<dbReference type="InterPro" id="IPR049352">
    <property type="entry name" value="Rost"/>
</dbReference>
<accession>A0AAV4J0Y4</accession>
<sequence>MYELDDTDGAENTVYLDNEKDLETNGDALDIKHTTAAHMDTKLRTESSATAEVTDHEEGEEGDLPLPWYFKISWLLSDIITPVAPIVTVVFFGALWTGFPLDIFNINTHALNSVLVFLDQVISARPIRLLHVVAPIIYGFVYNIFNLIYWTFDHEEHLIYPGVIDWNTPGRTILNVFAIAFVLIPTTTFMWFLFYRFKLAIYTWRHGDSK</sequence>
<proteinExistence type="predicted"/>
<organism evidence="2 3">
    <name type="scientific">Elysia marginata</name>
    <dbReference type="NCBI Taxonomy" id="1093978"/>
    <lineage>
        <taxon>Eukaryota</taxon>
        <taxon>Metazoa</taxon>
        <taxon>Spiralia</taxon>
        <taxon>Lophotrochozoa</taxon>
        <taxon>Mollusca</taxon>
        <taxon>Gastropoda</taxon>
        <taxon>Heterobranchia</taxon>
        <taxon>Euthyneura</taxon>
        <taxon>Panpulmonata</taxon>
        <taxon>Sacoglossa</taxon>
        <taxon>Placobranchoidea</taxon>
        <taxon>Plakobranchidae</taxon>
        <taxon>Elysia</taxon>
    </lineage>
</organism>